<dbReference type="OrthoDB" id="3415466at2759"/>
<gene>
    <name evidence="3" type="ORF">CALCODRAFT_500209</name>
</gene>
<dbReference type="Proteomes" id="UP000076842">
    <property type="component" value="Unassembled WGS sequence"/>
</dbReference>
<organism evidence="3 4">
    <name type="scientific">Calocera cornea HHB12733</name>
    <dbReference type="NCBI Taxonomy" id="1353952"/>
    <lineage>
        <taxon>Eukaryota</taxon>
        <taxon>Fungi</taxon>
        <taxon>Dikarya</taxon>
        <taxon>Basidiomycota</taxon>
        <taxon>Agaricomycotina</taxon>
        <taxon>Dacrymycetes</taxon>
        <taxon>Dacrymycetales</taxon>
        <taxon>Dacrymycetaceae</taxon>
        <taxon>Calocera</taxon>
    </lineage>
</organism>
<dbReference type="AlphaFoldDB" id="A0A165E652"/>
<reference evidence="3 4" key="1">
    <citation type="journal article" date="2016" name="Mol. Biol. Evol.">
        <title>Comparative Genomics of Early-Diverging Mushroom-Forming Fungi Provides Insights into the Origins of Lignocellulose Decay Capabilities.</title>
        <authorList>
            <person name="Nagy L.G."/>
            <person name="Riley R."/>
            <person name="Tritt A."/>
            <person name="Adam C."/>
            <person name="Daum C."/>
            <person name="Floudas D."/>
            <person name="Sun H."/>
            <person name="Yadav J.S."/>
            <person name="Pangilinan J."/>
            <person name="Larsson K.H."/>
            <person name="Matsuura K."/>
            <person name="Barry K."/>
            <person name="Labutti K."/>
            <person name="Kuo R."/>
            <person name="Ohm R.A."/>
            <person name="Bhattacharya S.S."/>
            <person name="Shirouzu T."/>
            <person name="Yoshinaga Y."/>
            <person name="Martin F.M."/>
            <person name="Grigoriev I.V."/>
            <person name="Hibbett D.S."/>
        </authorList>
    </citation>
    <scope>NUCLEOTIDE SEQUENCE [LARGE SCALE GENOMIC DNA]</scope>
    <source>
        <strain evidence="3 4">HHB12733</strain>
    </source>
</reference>
<feature type="compositionally biased region" description="Polar residues" evidence="1">
    <location>
        <begin position="115"/>
        <end position="124"/>
    </location>
</feature>
<feature type="signal peptide" evidence="2">
    <location>
        <begin position="1"/>
        <end position="18"/>
    </location>
</feature>
<proteinExistence type="predicted"/>
<protein>
    <submittedName>
        <fullName evidence="3">Uncharacterized protein</fullName>
    </submittedName>
</protein>
<keyword evidence="2" id="KW-0732">Signal</keyword>
<feature type="region of interest" description="Disordered" evidence="1">
    <location>
        <begin position="110"/>
        <end position="134"/>
    </location>
</feature>
<keyword evidence="4" id="KW-1185">Reference proteome</keyword>
<evidence type="ECO:0000313" key="3">
    <source>
        <dbReference type="EMBL" id="KZT54181.1"/>
    </source>
</evidence>
<sequence>MHGFTAVLITALAATSLAAPVFIDGENTVEERGVGKIVSEVAHHLEKHGGHYDTIANAGASVHNAISSRDIQDIDYELTERDLEELEGLDERGIFGIVMKLVAHGAKHGAKHEVTNTASNSQQHSSRRSLDEDDYELTEREMEELVQLDERELEEYLSGLDERSLFSVEDEPDFEMRDVDELDITMLGRSVSEDEPRWIFEMRDEEAEESDLEDRTNIFKKIGNFFKAGLKKVVSIFA</sequence>
<evidence type="ECO:0000256" key="1">
    <source>
        <dbReference type="SAM" id="MobiDB-lite"/>
    </source>
</evidence>
<evidence type="ECO:0000313" key="4">
    <source>
        <dbReference type="Proteomes" id="UP000076842"/>
    </source>
</evidence>
<feature type="chain" id="PRO_5007857030" evidence="2">
    <location>
        <begin position="19"/>
        <end position="238"/>
    </location>
</feature>
<accession>A0A165E652</accession>
<name>A0A165E652_9BASI</name>
<evidence type="ECO:0000256" key="2">
    <source>
        <dbReference type="SAM" id="SignalP"/>
    </source>
</evidence>
<dbReference type="InParanoid" id="A0A165E652"/>
<dbReference type="EMBL" id="KV424020">
    <property type="protein sequence ID" value="KZT54181.1"/>
    <property type="molecule type" value="Genomic_DNA"/>
</dbReference>